<evidence type="ECO:0000313" key="1">
    <source>
        <dbReference type="EMBL" id="BBZ35555.1"/>
    </source>
</evidence>
<gene>
    <name evidence="1" type="ORF">MCNF_41600</name>
</gene>
<proteinExistence type="predicted"/>
<reference evidence="1" key="1">
    <citation type="journal article" date="2019" name="Emerg. Microbes Infect.">
        <title>Comprehensive subspecies identification of 175 nontuberculous mycobacteria species based on 7547 genomic profiles.</title>
        <authorList>
            <person name="Matsumoto Y."/>
            <person name="Kinjo T."/>
            <person name="Motooka D."/>
            <person name="Nabeya D."/>
            <person name="Jung N."/>
            <person name="Uechi K."/>
            <person name="Horii T."/>
            <person name="Iida T."/>
            <person name="Fujita J."/>
            <person name="Nakamura S."/>
        </authorList>
    </citation>
    <scope>NUCLEOTIDE SEQUENCE [LARGE SCALE GENOMIC DNA]</scope>
    <source>
        <strain evidence="1">JCM 13671</strain>
    </source>
</reference>
<dbReference type="AlphaFoldDB" id="A0A7I7Y1P1"/>
<keyword evidence="2" id="KW-1185">Reference proteome</keyword>
<dbReference type="Proteomes" id="UP000466931">
    <property type="component" value="Chromosome"/>
</dbReference>
<protein>
    <submittedName>
        <fullName evidence="1">Uncharacterized protein</fullName>
    </submittedName>
</protein>
<sequence>MIGRKPDSSGTSAAPFLAALAIIVLAVIGIGVVTLFRGGDDSRREAVVRAAIAHNDALQRLDYPAFEASTCAAQQGSEATVLDDQRASVAARGARYVDDVLGISVDGDRATATVVYHFENSEDDKIETPSEFVNEDGTWRLCTLGPR</sequence>
<organism evidence="1 2">
    <name type="scientific">Mycolicibacterium confluentis</name>
    <dbReference type="NCBI Taxonomy" id="28047"/>
    <lineage>
        <taxon>Bacteria</taxon>
        <taxon>Bacillati</taxon>
        <taxon>Actinomycetota</taxon>
        <taxon>Actinomycetes</taxon>
        <taxon>Mycobacteriales</taxon>
        <taxon>Mycobacteriaceae</taxon>
        <taxon>Mycolicibacterium</taxon>
    </lineage>
</organism>
<reference evidence="1" key="2">
    <citation type="submission" date="2020-02" db="EMBL/GenBank/DDBJ databases">
        <authorList>
            <person name="Matsumoto Y."/>
            <person name="Motooka D."/>
            <person name="Nakamura S."/>
        </authorList>
    </citation>
    <scope>NUCLEOTIDE SEQUENCE</scope>
    <source>
        <strain evidence="1">JCM 13671</strain>
    </source>
</reference>
<dbReference type="RefSeq" id="WP_085151640.1">
    <property type="nucleotide sequence ID" value="NZ_AP022612.1"/>
</dbReference>
<accession>A0A7I7Y1P1</accession>
<dbReference type="OrthoDB" id="4427703at2"/>
<dbReference type="EMBL" id="AP022612">
    <property type="protein sequence ID" value="BBZ35555.1"/>
    <property type="molecule type" value="Genomic_DNA"/>
</dbReference>
<name>A0A7I7Y1P1_9MYCO</name>
<evidence type="ECO:0000313" key="2">
    <source>
        <dbReference type="Proteomes" id="UP000466931"/>
    </source>
</evidence>